<dbReference type="InterPro" id="IPR008928">
    <property type="entry name" value="6-hairpin_glycosidase_sf"/>
</dbReference>
<keyword evidence="3" id="KW-1185">Reference proteome</keyword>
<gene>
    <name evidence="2" type="ORF">M407DRAFT_76417</name>
</gene>
<dbReference type="SUPFAM" id="SSF48208">
    <property type="entry name" value="Six-hairpin glycosidases"/>
    <property type="match status" value="1"/>
</dbReference>
<dbReference type="PANTHER" id="PTHR41814">
    <property type="entry name" value="EXPRESSED PROTEIN"/>
    <property type="match status" value="1"/>
</dbReference>
<dbReference type="Proteomes" id="UP000054248">
    <property type="component" value="Unassembled WGS sequence"/>
</dbReference>
<organism evidence="2 3">
    <name type="scientific">Tulasnella calospora MUT 4182</name>
    <dbReference type="NCBI Taxonomy" id="1051891"/>
    <lineage>
        <taxon>Eukaryota</taxon>
        <taxon>Fungi</taxon>
        <taxon>Dikarya</taxon>
        <taxon>Basidiomycota</taxon>
        <taxon>Agaricomycotina</taxon>
        <taxon>Agaricomycetes</taxon>
        <taxon>Cantharellales</taxon>
        <taxon>Tulasnellaceae</taxon>
        <taxon>Tulasnella</taxon>
    </lineage>
</organism>
<dbReference type="Gene3D" id="1.50.10.10">
    <property type="match status" value="1"/>
</dbReference>
<evidence type="ECO:0000313" key="3">
    <source>
        <dbReference type="Proteomes" id="UP000054248"/>
    </source>
</evidence>
<dbReference type="GO" id="GO:0016787">
    <property type="term" value="F:hydrolase activity"/>
    <property type="evidence" value="ECO:0007669"/>
    <property type="project" value="UniProtKB-KW"/>
</dbReference>
<dbReference type="OrthoDB" id="4138492at2759"/>
<reference evidence="3" key="2">
    <citation type="submission" date="2015-01" db="EMBL/GenBank/DDBJ databases">
        <title>Evolutionary Origins and Diversification of the Mycorrhizal Mutualists.</title>
        <authorList>
            <consortium name="DOE Joint Genome Institute"/>
            <consortium name="Mycorrhizal Genomics Consortium"/>
            <person name="Kohler A."/>
            <person name="Kuo A."/>
            <person name="Nagy L.G."/>
            <person name="Floudas D."/>
            <person name="Copeland A."/>
            <person name="Barry K.W."/>
            <person name="Cichocki N."/>
            <person name="Veneault-Fourrey C."/>
            <person name="LaButti K."/>
            <person name="Lindquist E.A."/>
            <person name="Lipzen A."/>
            <person name="Lundell T."/>
            <person name="Morin E."/>
            <person name="Murat C."/>
            <person name="Riley R."/>
            <person name="Ohm R."/>
            <person name="Sun H."/>
            <person name="Tunlid A."/>
            <person name="Henrissat B."/>
            <person name="Grigoriev I.V."/>
            <person name="Hibbett D.S."/>
            <person name="Martin F."/>
        </authorList>
    </citation>
    <scope>NUCLEOTIDE SEQUENCE [LARGE SCALE GENOMIC DNA]</scope>
    <source>
        <strain evidence="3">MUT 4182</strain>
    </source>
</reference>
<dbReference type="InterPro" id="IPR010905">
    <property type="entry name" value="Glyco_hydro_88"/>
</dbReference>
<sequence length="277" mass="30911">MLAIVSAANKHSKSHAIAPRDDSPIDEGLLQLVRQRARDTSLKSWELGTLSEAFLEIDWPQMSVFGEQGVPPPRDGTGRNNLTTVLQLANYALAIRPQGTLTLFEDGAVGDPASLGVAVLLANWTKASHPGMARNDYNTPLRQQMNYLLNDAPRTDDGAISHRSERVQLWSDFVYMAPPFIAYYGALHQPNVDQDLLFEAYNQIKLYRNYLFDDNPGLWRHITMGNFQDDGHWSTGNGWVAAGIMRVLCTINQTTAGYQPELVAAQRDLQNWATEIV</sequence>
<dbReference type="HOGENOM" id="CLU_037534_2_0_1"/>
<dbReference type="Pfam" id="PF07470">
    <property type="entry name" value="Glyco_hydro_88"/>
    <property type="match status" value="1"/>
</dbReference>
<reference evidence="2 3" key="1">
    <citation type="submission" date="2014-04" db="EMBL/GenBank/DDBJ databases">
        <authorList>
            <consortium name="DOE Joint Genome Institute"/>
            <person name="Kuo A."/>
            <person name="Girlanda M."/>
            <person name="Perotto S."/>
            <person name="Kohler A."/>
            <person name="Nagy L.G."/>
            <person name="Floudas D."/>
            <person name="Copeland A."/>
            <person name="Barry K.W."/>
            <person name="Cichocki N."/>
            <person name="Veneault-Fourrey C."/>
            <person name="LaButti K."/>
            <person name="Lindquist E.A."/>
            <person name="Lipzen A."/>
            <person name="Lundell T."/>
            <person name="Morin E."/>
            <person name="Murat C."/>
            <person name="Sun H."/>
            <person name="Tunlid A."/>
            <person name="Henrissat B."/>
            <person name="Grigoriev I.V."/>
            <person name="Hibbett D.S."/>
            <person name="Martin F."/>
            <person name="Nordberg H.P."/>
            <person name="Cantor M.N."/>
            <person name="Hua S.X."/>
        </authorList>
    </citation>
    <scope>NUCLEOTIDE SEQUENCE [LARGE SCALE GENOMIC DNA]</scope>
    <source>
        <strain evidence="2 3">MUT 4182</strain>
    </source>
</reference>
<dbReference type="PANTHER" id="PTHR41814:SF1">
    <property type="entry name" value="CELLULASE"/>
    <property type="match status" value="1"/>
</dbReference>
<evidence type="ECO:0008006" key="4">
    <source>
        <dbReference type="Google" id="ProtNLM"/>
    </source>
</evidence>
<evidence type="ECO:0000256" key="1">
    <source>
        <dbReference type="ARBA" id="ARBA00022801"/>
    </source>
</evidence>
<protein>
    <recommendedName>
        <fullName evidence="4">Glycoside hydrolase family 105 protein</fullName>
    </recommendedName>
</protein>
<keyword evidence="1" id="KW-0378">Hydrolase</keyword>
<name>A0A0C3KTL5_9AGAM</name>
<dbReference type="AlphaFoldDB" id="A0A0C3KTL5"/>
<feature type="non-terminal residue" evidence="2">
    <location>
        <position position="277"/>
    </location>
</feature>
<dbReference type="EMBL" id="KN823053">
    <property type="protein sequence ID" value="KIO24818.1"/>
    <property type="molecule type" value="Genomic_DNA"/>
</dbReference>
<evidence type="ECO:0000313" key="2">
    <source>
        <dbReference type="EMBL" id="KIO24818.1"/>
    </source>
</evidence>
<dbReference type="InterPro" id="IPR012341">
    <property type="entry name" value="6hp_glycosidase-like_sf"/>
</dbReference>
<accession>A0A0C3KTL5</accession>
<dbReference type="GO" id="GO:0005975">
    <property type="term" value="P:carbohydrate metabolic process"/>
    <property type="evidence" value="ECO:0007669"/>
    <property type="project" value="InterPro"/>
</dbReference>
<proteinExistence type="predicted"/>